<feature type="region of interest" description="Disordered" evidence="1">
    <location>
        <begin position="1"/>
        <end position="31"/>
    </location>
</feature>
<proteinExistence type="predicted"/>
<gene>
    <name evidence="2" type="ORF">VHUM_03409</name>
</gene>
<protein>
    <submittedName>
        <fullName evidence="2">Uncharacterized protein</fullName>
    </submittedName>
</protein>
<feature type="compositionally biased region" description="Basic residues" evidence="1">
    <location>
        <begin position="13"/>
        <end position="22"/>
    </location>
</feature>
<organism evidence="2 3">
    <name type="scientific">Vanrija humicola</name>
    <name type="common">Yeast</name>
    <name type="synonym">Cryptococcus humicola</name>
    <dbReference type="NCBI Taxonomy" id="5417"/>
    <lineage>
        <taxon>Eukaryota</taxon>
        <taxon>Fungi</taxon>
        <taxon>Dikarya</taxon>
        <taxon>Basidiomycota</taxon>
        <taxon>Agaricomycotina</taxon>
        <taxon>Tremellomycetes</taxon>
        <taxon>Trichosporonales</taxon>
        <taxon>Trichosporonaceae</taxon>
        <taxon>Vanrija</taxon>
    </lineage>
</organism>
<evidence type="ECO:0000256" key="1">
    <source>
        <dbReference type="SAM" id="MobiDB-lite"/>
    </source>
</evidence>
<name>A0A7D8YWI2_VANHU</name>
<reference evidence="2 3" key="1">
    <citation type="journal article" date="2019" name="PLoS Genet.">
        <title>Convergent evolution of linked mating-type loci in basidiomycete fungi.</title>
        <authorList>
            <person name="Sun S."/>
            <person name="Coelho M.A."/>
            <person name="Heitman J."/>
            <person name="Nowrousian M."/>
        </authorList>
    </citation>
    <scope>NUCLEOTIDE SEQUENCE [LARGE SCALE GENOMIC DNA]</scope>
    <source>
        <strain evidence="2 3">CBS 4282</strain>
    </source>
</reference>
<dbReference type="Proteomes" id="UP000473826">
    <property type="component" value="Unassembled WGS sequence"/>
</dbReference>
<evidence type="ECO:0000313" key="3">
    <source>
        <dbReference type="Proteomes" id="UP000473826"/>
    </source>
</evidence>
<comment type="caution">
    <text evidence="2">The sequence shown here is derived from an EMBL/GenBank/DDBJ whole genome shotgun (WGS) entry which is preliminary data.</text>
</comment>
<accession>A0A7D8YWI2</accession>
<keyword evidence="3" id="KW-1185">Reference proteome</keyword>
<evidence type="ECO:0000313" key="2">
    <source>
        <dbReference type="EMBL" id="TXT07239.1"/>
    </source>
</evidence>
<dbReference type="AlphaFoldDB" id="A0A7D8YWI2"/>
<dbReference type="EMBL" id="QKWK01000009">
    <property type="protein sequence ID" value="TXT07239.1"/>
    <property type="molecule type" value="Genomic_DNA"/>
</dbReference>
<sequence length="31" mass="3403">MRPRGRAPSSCQRGRRAGRSLRRSSATSTSL</sequence>